<dbReference type="Pfam" id="PF01825">
    <property type="entry name" value="GPS"/>
    <property type="match status" value="1"/>
</dbReference>
<feature type="transmembrane region" description="Helical" evidence="12">
    <location>
        <begin position="1754"/>
        <end position="1774"/>
    </location>
</feature>
<feature type="compositionally biased region" description="Polar residues" evidence="11">
    <location>
        <begin position="164"/>
        <end position="176"/>
    </location>
</feature>
<feature type="transmembrane region" description="Helical" evidence="12">
    <location>
        <begin position="1794"/>
        <end position="1820"/>
    </location>
</feature>
<feature type="transmembrane region" description="Helical" evidence="12">
    <location>
        <begin position="1098"/>
        <end position="1119"/>
    </location>
</feature>
<dbReference type="GO" id="GO:0005262">
    <property type="term" value="F:calcium channel activity"/>
    <property type="evidence" value="ECO:0007669"/>
    <property type="project" value="TreeGrafter"/>
</dbReference>
<evidence type="ECO:0000259" key="14">
    <source>
        <dbReference type="PROSITE" id="PS50095"/>
    </source>
</evidence>
<keyword evidence="5" id="KW-0430">Lectin</keyword>
<feature type="region of interest" description="Disordered" evidence="11">
    <location>
        <begin position="138"/>
        <end position="177"/>
    </location>
</feature>
<evidence type="ECO:0000256" key="2">
    <source>
        <dbReference type="ARBA" id="ARBA00007200"/>
    </source>
</evidence>
<evidence type="ECO:0000259" key="15">
    <source>
        <dbReference type="PROSITE" id="PS50221"/>
    </source>
</evidence>
<dbReference type="GO" id="GO:0044325">
    <property type="term" value="F:transmembrane transporter binding"/>
    <property type="evidence" value="ECO:0007669"/>
    <property type="project" value="Ensembl"/>
</dbReference>
<dbReference type="PANTHER" id="PTHR10877">
    <property type="entry name" value="POLYCYSTIN FAMILY MEMBER"/>
    <property type="match status" value="1"/>
</dbReference>
<dbReference type="PANTHER" id="PTHR10877:SF136">
    <property type="entry name" value="POLYCYSTIN-1-LIKE PROTEIN 3"/>
    <property type="match status" value="1"/>
</dbReference>
<feature type="domain" description="GAIN-B" evidence="15">
    <location>
        <begin position="687"/>
        <end position="849"/>
    </location>
</feature>
<evidence type="ECO:0000256" key="3">
    <source>
        <dbReference type="ARBA" id="ARBA00022692"/>
    </source>
</evidence>
<dbReference type="InterPro" id="IPR016186">
    <property type="entry name" value="C-type_lectin-like/link_sf"/>
</dbReference>
<dbReference type="Pfam" id="PF20519">
    <property type="entry name" value="Polycystin_dom"/>
    <property type="match status" value="1"/>
</dbReference>
<dbReference type="GO" id="GO:0160128">
    <property type="term" value="F:pH-gated monoatomic ion channel activity"/>
    <property type="evidence" value="ECO:0007669"/>
    <property type="project" value="Ensembl"/>
</dbReference>
<evidence type="ECO:0000256" key="7">
    <source>
        <dbReference type="ARBA" id="ARBA00023136"/>
    </source>
</evidence>
<feature type="compositionally biased region" description="Polar residues" evidence="11">
    <location>
        <begin position="1952"/>
        <end position="1965"/>
    </location>
</feature>
<feature type="compositionally biased region" description="Polar residues" evidence="11">
    <location>
        <begin position="366"/>
        <end position="384"/>
    </location>
</feature>
<name>A0A8C2QP40_CRIGR</name>
<dbReference type="Gene3D" id="3.10.100.10">
    <property type="entry name" value="Mannose-Binding Protein A, subunit A"/>
    <property type="match status" value="1"/>
</dbReference>
<dbReference type="GO" id="GO:0030246">
    <property type="term" value="F:carbohydrate binding"/>
    <property type="evidence" value="ECO:0007669"/>
    <property type="project" value="UniProtKB-KW"/>
</dbReference>
<sequence>MFWRRSWLWLYIRVGVLLGHKLSNPEQQGKNNCYQLNRLSCNFQEAETYCHNQRGHLAHTWIPELQAFIQGSPNKETMWWVGRNLLLLNTGFPGIQTVVADLKIGKCTSVVIRSNDVIPTKDQCSNKHHFICQADAFPQHGASNGKNEHGKNEHGPRRPKTKRGAQTQTNVTSGNPMIQPLPLHTLCFPIHPFSSVLPKATPQMIITSPTRSSKVTSATPALSSSSQVTSATPALSSSSQVTSATPALSSPSQVTSATPALSSPSQVTSATPALSSPSQVTSATPALSSPPQVTSATPALSSSSQVTSATPALSSSSQVTSATPALSSSSQVTSATPALSSSSQVTSATPVPNSPPWLVMTEVTRPESTITAGRSSADITSSPNEDSHPEVISAHPQMSFQSTANQVSLETEDMPLPTEPSLQPDKIFSSQQVTDQTAGKLIPEIPAVQAHSEFQKACDILQRVRNLPPTFPTSAQKNDSWNFKTPAVTCPLQDLGSAITTNQKILQQDPQQVSVLHAGAYTAFGMAAGGSEILSYIWQRVSLKSVEDMLEMSLMALGEIHKAFCQQSLSPELAVTLTSPVATLVLSSQNVSSLPLSTYTLGDPAPLRLGFPSAEALKELLSKHPGVNLQVTGLAFNPFETLDDRNIVGSIGNVLLSSGYQSLQVRDLIEDIEIMLWRNASMETQPTSLNTSTDHFTITVNITSVEKTLIVTIEPESPLLMTLHLGFQDKPDHTLFYLNTSLPRDQVWQKDEEYTWVLTPKSLQYGIGTYYIMAVVNKSTEATQYTPIPVSVVTAVTQCYFWDQNNRTWRSNGCQVGLQSTILKTQCLCNHLTFFSSDFFIVPRTVDVENTIKLLLHVTKNPVGVSLLASLLGFYILLVTWAWRKDRADLQKVKVTILADNDPSSAFHYLIQVYTGYRRRAATTAQVVITLYGSEGHSEPHHLCDPQKTVFERGALDVFLLSTGFWLGDLHGLRLWHDNSVIVSDMTVKKKWHFQCNCWLAVDLGNCERDGVFTPASRRQLSSFRHLFSSTIIEKFTQDYLWLSVATRHPWNQFTRVQRLSCCMTLLLCDMVINVMFWKTGGATAKRVGPFAVTWSEIAISVQTAIILFPIHLVFGRLFQLIHPPETLTPLPPIQATCPSGLAWESPSPTQVVTELKETLGFLLRRNTYLLSECEQSWWCSCDINELVKLFSGLIYSHLEDQGCHQQRESPREDVVSENHHHFCRYLLHVLQRLKSHLSALSAAQVQQPCDFSEAVSQLQNLQELLETQTLPREQGPCRYSTSFPILSPEEGKKSMLFCLFKWLKYSCWLFLGVISLASAFFITLYSLELNKDQATSWVISMMLSVLQDIFVNQPIKVIFLTFLFSLMSNQMPWLNKDKEQHAKRIVALWAKCSSSAPGLRDKNNPIYTAPVMTSSAKPPKGAWKKHLFKLTGGTLVQILFLSLLMATVYSARDSSQFLLHQAIRKRFSHRFSEIKLLEDFYPWAKHSLLPNLYGDYRGFITDGNSFLLGNVLLRQIRIPKSMLFPASLHDQVNSHPQHQEDRGNHGVGWGPPDTNITETDSIWHYQSQELLGGYPTQGEFATYSGGGYVVRLGRNSSAAARVLRHLEQRHWLDQSTKVLFVELTVFNANVNLLCAVTLILESNSVGTFFTSLQLDSLTSLQSERSFAWITSQVSYYLLVCYYTFIQGCRLKRQRWGFLTRKRNLLDTSIILISFIILGLNMQRLSLLHKNMLQYRRDQDRFISFCEALKVNSAVTHLMGFLVLLATVQLWDLLRHNAQLQVISKTLNKAWDEVVGFILTIMILLSSYAMTFNLLFGWSISDYRSFFSSTVTVVGLLMGISNHKEVIALYPILGSFLVLTGIILMGLVIINLFVSAILIVFGKERKALKKEATLTDILLQKLSSLLGIHQHQKPSSEKQVDNTGSSNLRERSSKSMSSDAEVLAPADAVGSVSGTDGNSGSTKLL</sequence>
<accession>A0A8C2QP40</accession>
<dbReference type="InterPro" id="IPR000203">
    <property type="entry name" value="GPS"/>
</dbReference>
<dbReference type="GO" id="GO:0071468">
    <property type="term" value="P:cellular response to acidic pH"/>
    <property type="evidence" value="ECO:0007669"/>
    <property type="project" value="Ensembl"/>
</dbReference>
<feature type="transmembrane region" description="Helical" evidence="12">
    <location>
        <begin position="1848"/>
        <end position="1881"/>
    </location>
</feature>
<dbReference type="InterPro" id="IPR057244">
    <property type="entry name" value="GAIN_B"/>
</dbReference>
<feature type="region of interest" description="Disordered" evidence="11">
    <location>
        <begin position="208"/>
        <end position="308"/>
    </location>
</feature>
<comment type="similarity">
    <text evidence="2">Belongs to the polycystin family.</text>
</comment>
<dbReference type="CDD" id="cd00037">
    <property type="entry name" value="CLECT"/>
    <property type="match status" value="1"/>
</dbReference>
<evidence type="ECO:0000313" key="17">
    <source>
        <dbReference type="Proteomes" id="UP000694386"/>
    </source>
</evidence>
<dbReference type="Pfam" id="PF08016">
    <property type="entry name" value="PKD_channel"/>
    <property type="match status" value="1"/>
</dbReference>
<feature type="domain" description="PLAT" evidence="14">
    <location>
        <begin position="907"/>
        <end position="1033"/>
    </location>
</feature>
<comment type="subcellular location">
    <subcellularLocation>
        <location evidence="1">Membrane</location>
        <topology evidence="1">Multi-pass membrane protein</topology>
    </subcellularLocation>
</comment>
<dbReference type="GO" id="GO:0043235">
    <property type="term" value="C:receptor complex"/>
    <property type="evidence" value="ECO:0007669"/>
    <property type="project" value="Ensembl"/>
</dbReference>
<feature type="region of interest" description="Disordered" evidence="11">
    <location>
        <begin position="327"/>
        <end position="391"/>
    </location>
</feature>
<feature type="chain" id="PRO_5034859588" evidence="13">
    <location>
        <begin position="20"/>
        <end position="1965"/>
    </location>
</feature>
<dbReference type="GO" id="GO:0005886">
    <property type="term" value="C:plasma membrane"/>
    <property type="evidence" value="ECO:0007669"/>
    <property type="project" value="Ensembl"/>
</dbReference>
<feature type="compositionally biased region" description="Basic and acidic residues" evidence="11">
    <location>
        <begin position="146"/>
        <end position="156"/>
    </location>
</feature>
<dbReference type="Gene3D" id="2.60.220.50">
    <property type="match status" value="1"/>
</dbReference>
<dbReference type="InterPro" id="IPR046791">
    <property type="entry name" value="Polycystin_dom"/>
</dbReference>
<dbReference type="SMART" id="SM00308">
    <property type="entry name" value="LH2"/>
    <property type="match status" value="1"/>
</dbReference>
<dbReference type="InterPro" id="IPR036392">
    <property type="entry name" value="PLAT/LH2_dom_sf"/>
</dbReference>
<dbReference type="SUPFAM" id="SSF49723">
    <property type="entry name" value="Lipase/lipooxygenase domain (PLAT/LH2 domain)"/>
    <property type="match status" value="1"/>
</dbReference>
<feature type="transmembrane region" description="Helical" evidence="12">
    <location>
        <begin position="1303"/>
        <end position="1326"/>
    </location>
</feature>
<dbReference type="InterPro" id="IPR001024">
    <property type="entry name" value="PLAT/LH2_dom"/>
</dbReference>
<dbReference type="InterPro" id="IPR003915">
    <property type="entry name" value="PKD_2"/>
</dbReference>
<feature type="transmembrane region" description="Helical" evidence="12">
    <location>
        <begin position="1060"/>
        <end position="1078"/>
    </location>
</feature>
<feature type="transmembrane region" description="Helical" evidence="12">
    <location>
        <begin position="863"/>
        <end position="883"/>
    </location>
</feature>
<dbReference type="PROSITE" id="PS50095">
    <property type="entry name" value="PLAT"/>
    <property type="match status" value="1"/>
</dbReference>
<evidence type="ECO:0000313" key="16">
    <source>
        <dbReference type="Ensembl" id="ENSCGRP00001026661.1"/>
    </source>
</evidence>
<feature type="signal peptide" evidence="13">
    <location>
        <begin position="1"/>
        <end position="19"/>
    </location>
</feature>
<evidence type="ECO:0000256" key="4">
    <source>
        <dbReference type="ARBA" id="ARBA00022729"/>
    </source>
</evidence>
<dbReference type="SMART" id="SM00303">
    <property type="entry name" value="GPS"/>
    <property type="match status" value="1"/>
</dbReference>
<dbReference type="InterPro" id="IPR016187">
    <property type="entry name" value="CTDL_fold"/>
</dbReference>
<dbReference type="Ensembl" id="ENSCGRT00001030907.1">
    <property type="protein sequence ID" value="ENSCGRP00001026661.1"/>
    <property type="gene ID" value="ENSCGRG00001023884.1"/>
</dbReference>
<dbReference type="GO" id="GO:0005227">
    <property type="term" value="F:calcium-activated cation channel activity"/>
    <property type="evidence" value="ECO:0007669"/>
    <property type="project" value="Ensembl"/>
</dbReference>
<dbReference type="FunFam" id="2.60.60.20:FF:000008">
    <property type="entry name" value="Polycystic kidney disease 1-like 2, isoform CRA_a"/>
    <property type="match status" value="1"/>
</dbReference>
<dbReference type="SUPFAM" id="SSF56436">
    <property type="entry name" value="C-type lectin-like"/>
    <property type="match status" value="1"/>
</dbReference>
<dbReference type="GO" id="GO:0033040">
    <property type="term" value="F:sour taste receptor activity"/>
    <property type="evidence" value="ECO:0007669"/>
    <property type="project" value="Ensembl"/>
</dbReference>
<dbReference type="Gene3D" id="2.60.60.20">
    <property type="entry name" value="PLAT/LH2 domain"/>
    <property type="match status" value="1"/>
</dbReference>
<evidence type="ECO:0000256" key="6">
    <source>
        <dbReference type="ARBA" id="ARBA00022989"/>
    </source>
</evidence>
<dbReference type="Proteomes" id="UP000694386">
    <property type="component" value="Unplaced"/>
</dbReference>
<keyword evidence="6 12" id="KW-1133">Transmembrane helix</keyword>
<dbReference type="GO" id="GO:0005509">
    <property type="term" value="F:calcium ion binding"/>
    <property type="evidence" value="ECO:0007669"/>
    <property type="project" value="InterPro"/>
</dbReference>
<evidence type="ECO:0000256" key="9">
    <source>
        <dbReference type="ARBA" id="ARBA00023180"/>
    </source>
</evidence>
<organism evidence="16 17">
    <name type="scientific">Cricetulus griseus</name>
    <name type="common">Chinese hamster</name>
    <name type="synonym">Cricetulus barabensis griseus</name>
    <dbReference type="NCBI Taxonomy" id="10029"/>
    <lineage>
        <taxon>Eukaryota</taxon>
        <taxon>Metazoa</taxon>
        <taxon>Chordata</taxon>
        <taxon>Craniata</taxon>
        <taxon>Vertebrata</taxon>
        <taxon>Euteleostomi</taxon>
        <taxon>Mammalia</taxon>
        <taxon>Eutheria</taxon>
        <taxon>Euarchontoglires</taxon>
        <taxon>Glires</taxon>
        <taxon>Rodentia</taxon>
        <taxon>Myomorpha</taxon>
        <taxon>Muroidea</taxon>
        <taxon>Cricetidae</taxon>
        <taxon>Cricetinae</taxon>
        <taxon>Cricetulus</taxon>
    </lineage>
</organism>
<feature type="transmembrane region" description="Helical" evidence="12">
    <location>
        <begin position="1428"/>
        <end position="1450"/>
    </location>
</feature>
<evidence type="ECO:0000256" key="10">
    <source>
        <dbReference type="PROSITE-ProRule" id="PRU00152"/>
    </source>
</evidence>
<keyword evidence="4 13" id="KW-0732">Signal</keyword>
<keyword evidence="7 12" id="KW-0472">Membrane</keyword>
<evidence type="ECO:0000256" key="5">
    <source>
        <dbReference type="ARBA" id="ARBA00022734"/>
    </source>
</evidence>
<dbReference type="Pfam" id="PF01477">
    <property type="entry name" value="PLAT"/>
    <property type="match status" value="1"/>
</dbReference>
<reference evidence="16" key="1">
    <citation type="submission" date="2025-08" db="UniProtKB">
        <authorList>
            <consortium name="Ensembl"/>
        </authorList>
    </citation>
    <scope>IDENTIFICATION</scope>
</reference>
<keyword evidence="9" id="KW-0325">Glycoprotein</keyword>
<feature type="transmembrane region" description="Helical" evidence="12">
    <location>
        <begin position="1338"/>
        <end position="1367"/>
    </location>
</feature>
<evidence type="ECO:0000256" key="12">
    <source>
        <dbReference type="SAM" id="Phobius"/>
    </source>
</evidence>
<dbReference type="PROSITE" id="PS50221">
    <property type="entry name" value="GAIN_B"/>
    <property type="match status" value="1"/>
</dbReference>
<dbReference type="InterPro" id="IPR046338">
    <property type="entry name" value="GAIN_dom_sf"/>
</dbReference>
<evidence type="ECO:0000256" key="13">
    <source>
        <dbReference type="SAM" id="SignalP"/>
    </source>
</evidence>
<dbReference type="InterPro" id="IPR013122">
    <property type="entry name" value="PKD1_2_channel"/>
</dbReference>
<protein>
    <submittedName>
        <fullName evidence="16">Polycystic kidney disease 1 like 3</fullName>
    </submittedName>
</protein>
<comment type="caution">
    <text evidence="10">Lacks conserved residue(s) required for the propagation of feature annotation.</text>
</comment>
<feature type="compositionally biased region" description="Polar residues" evidence="11">
    <location>
        <begin position="327"/>
        <end position="351"/>
    </location>
</feature>
<reference evidence="16" key="2">
    <citation type="submission" date="2025-09" db="UniProtKB">
        <authorList>
            <consortium name="Ensembl"/>
        </authorList>
    </citation>
    <scope>IDENTIFICATION</scope>
</reference>
<dbReference type="GO" id="GO:0050982">
    <property type="term" value="P:detection of mechanical stimulus"/>
    <property type="evidence" value="ECO:0007669"/>
    <property type="project" value="TreeGrafter"/>
</dbReference>
<dbReference type="InterPro" id="IPR051223">
    <property type="entry name" value="Polycystin"/>
</dbReference>
<evidence type="ECO:0000256" key="11">
    <source>
        <dbReference type="SAM" id="MobiDB-lite"/>
    </source>
</evidence>
<dbReference type="FunFam" id="1.10.287.70:FF:000086">
    <property type="entry name" value="Polycystic kidney disease 2"/>
    <property type="match status" value="1"/>
</dbReference>
<keyword evidence="8" id="KW-1015">Disulfide bond</keyword>
<dbReference type="PRINTS" id="PR01433">
    <property type="entry name" value="POLYCYSTIN2"/>
</dbReference>
<feature type="region of interest" description="Disordered" evidence="11">
    <location>
        <begin position="1910"/>
        <end position="1965"/>
    </location>
</feature>
<evidence type="ECO:0000256" key="1">
    <source>
        <dbReference type="ARBA" id="ARBA00004141"/>
    </source>
</evidence>
<evidence type="ECO:0000256" key="8">
    <source>
        <dbReference type="ARBA" id="ARBA00023157"/>
    </source>
</evidence>
<dbReference type="GO" id="GO:0034703">
    <property type="term" value="C:cation channel complex"/>
    <property type="evidence" value="ECO:0007669"/>
    <property type="project" value="Ensembl"/>
</dbReference>
<keyword evidence="3 12" id="KW-0812">Transmembrane</keyword>
<feature type="transmembrane region" description="Helical" evidence="12">
    <location>
        <begin position="1705"/>
        <end position="1722"/>
    </location>
</feature>
<proteinExistence type="inferred from homology"/>
<dbReference type="GO" id="GO:0009986">
    <property type="term" value="C:cell surface"/>
    <property type="evidence" value="ECO:0007669"/>
    <property type="project" value="Ensembl"/>
</dbReference>